<dbReference type="KEGG" id="sgq:SGLAD_v1c01950"/>
<sequence length="274" mass="31277">MLEKNIKLIALDMDGTSYYHLGEPVEANIDYINKALKKGIKVVFVTGRPHLNKKNRLDLYNFVKDESFLIGFNGAIIYDILEKKVIKETLISKEIIKKAFEITKKPEYKDIDMYAYSHDLNKTFINKTLETNELVNIEKAFYEGDIEVVNDNTEIIDCYKILLRNFNETLISEIKNLGLNIFWLKNSISAEVTHSDVSKANSLKIILDHFKIDRRNVLAMGDGANDIPMLEMAGLSIVPFDAKEKAKKHAMIVSKYKHNEGAVGIAIKKYILGE</sequence>
<dbReference type="PANTHER" id="PTHR10000">
    <property type="entry name" value="PHOSPHOSERINE PHOSPHATASE"/>
    <property type="match status" value="1"/>
</dbReference>
<keyword evidence="1" id="KW-0378">Hydrolase</keyword>
<dbReference type="InterPro" id="IPR023214">
    <property type="entry name" value="HAD_sf"/>
</dbReference>
<proteinExistence type="predicted"/>
<keyword evidence="2" id="KW-1185">Reference proteome</keyword>
<evidence type="ECO:0000313" key="1">
    <source>
        <dbReference type="EMBL" id="QBQ07394.1"/>
    </source>
</evidence>
<gene>
    <name evidence="1" type="ORF">SGLAD_v1c01950</name>
</gene>
<organism evidence="1 2">
    <name type="scientific">Spiroplasma gladiatoris</name>
    <dbReference type="NCBI Taxonomy" id="2143"/>
    <lineage>
        <taxon>Bacteria</taxon>
        <taxon>Bacillati</taxon>
        <taxon>Mycoplasmatota</taxon>
        <taxon>Mollicutes</taxon>
        <taxon>Entomoplasmatales</taxon>
        <taxon>Spiroplasmataceae</taxon>
        <taxon>Spiroplasma</taxon>
    </lineage>
</organism>
<dbReference type="GO" id="GO:0005829">
    <property type="term" value="C:cytosol"/>
    <property type="evidence" value="ECO:0007669"/>
    <property type="project" value="TreeGrafter"/>
</dbReference>
<reference evidence="1 2" key="1">
    <citation type="submission" date="2019-03" db="EMBL/GenBank/DDBJ databases">
        <title>Complete genome sequence of Spiroplasma gladiatoris TG-1 (DSM 22552).</title>
        <authorList>
            <person name="Lin Y.-C."/>
            <person name="Chou L."/>
            <person name="Kuo C.-H."/>
        </authorList>
    </citation>
    <scope>NUCLEOTIDE SEQUENCE [LARGE SCALE GENOMIC DNA]</scope>
    <source>
        <strain evidence="1 2">TG-1</strain>
    </source>
</reference>
<dbReference type="InterPro" id="IPR036412">
    <property type="entry name" value="HAD-like_sf"/>
</dbReference>
<dbReference type="SUPFAM" id="SSF56784">
    <property type="entry name" value="HAD-like"/>
    <property type="match status" value="1"/>
</dbReference>
<dbReference type="PROSITE" id="PS01229">
    <property type="entry name" value="COF_2"/>
    <property type="match status" value="1"/>
</dbReference>
<dbReference type="Proteomes" id="UP000294309">
    <property type="component" value="Chromosome"/>
</dbReference>
<accession>A0A4P7AGB1</accession>
<dbReference type="GO" id="GO:0016791">
    <property type="term" value="F:phosphatase activity"/>
    <property type="evidence" value="ECO:0007669"/>
    <property type="project" value="TreeGrafter"/>
</dbReference>
<protein>
    <submittedName>
        <fullName evidence="1">HAD superfamily hydrolase</fullName>
    </submittedName>
</protein>
<name>A0A4P7AGB1_9MOLU</name>
<evidence type="ECO:0000313" key="2">
    <source>
        <dbReference type="Proteomes" id="UP000294309"/>
    </source>
</evidence>
<dbReference type="RefSeq" id="WP_134297189.1">
    <property type="nucleotide sequence ID" value="NZ_CP038013.1"/>
</dbReference>
<dbReference type="EMBL" id="CP038013">
    <property type="protein sequence ID" value="QBQ07394.1"/>
    <property type="molecule type" value="Genomic_DNA"/>
</dbReference>
<dbReference type="InterPro" id="IPR006379">
    <property type="entry name" value="HAD-SF_hydro_IIB"/>
</dbReference>
<dbReference type="GO" id="GO:0000287">
    <property type="term" value="F:magnesium ion binding"/>
    <property type="evidence" value="ECO:0007669"/>
    <property type="project" value="TreeGrafter"/>
</dbReference>
<dbReference type="PANTHER" id="PTHR10000:SF55">
    <property type="entry name" value="5-AMINO-6-(5-PHOSPHO-D-RIBITYLAMINO)URACIL PHOSPHATASE YCSE"/>
    <property type="match status" value="1"/>
</dbReference>
<dbReference type="AlphaFoldDB" id="A0A4P7AGB1"/>
<dbReference type="Gene3D" id="3.40.50.1000">
    <property type="entry name" value="HAD superfamily/HAD-like"/>
    <property type="match status" value="1"/>
</dbReference>
<dbReference type="OrthoDB" id="388819at2"/>
<dbReference type="Gene3D" id="3.30.1240.10">
    <property type="match status" value="1"/>
</dbReference>
<dbReference type="Pfam" id="PF08282">
    <property type="entry name" value="Hydrolase_3"/>
    <property type="match status" value="1"/>
</dbReference>
<dbReference type="NCBIfam" id="TIGR01484">
    <property type="entry name" value="HAD-SF-IIB"/>
    <property type="match status" value="1"/>
</dbReference>